<dbReference type="InterPro" id="IPR023187">
    <property type="entry name" value="Tscrpt_reg_MarR-type_CS"/>
</dbReference>
<keyword evidence="1" id="KW-0805">Transcription regulation</keyword>
<evidence type="ECO:0000259" key="4">
    <source>
        <dbReference type="PROSITE" id="PS50995"/>
    </source>
</evidence>
<dbReference type="AlphaFoldDB" id="A0A6H9WNI2"/>
<dbReference type="PROSITE" id="PS50995">
    <property type="entry name" value="HTH_MARR_2"/>
    <property type="match status" value="1"/>
</dbReference>
<accession>A0A6H9WNI2</accession>
<dbReference type="GO" id="GO:0006950">
    <property type="term" value="P:response to stress"/>
    <property type="evidence" value="ECO:0007669"/>
    <property type="project" value="TreeGrafter"/>
</dbReference>
<dbReference type="PANTHER" id="PTHR33164">
    <property type="entry name" value="TRANSCRIPTIONAL REGULATOR, MARR FAMILY"/>
    <property type="match status" value="1"/>
</dbReference>
<dbReference type="SUPFAM" id="SSF46785">
    <property type="entry name" value="Winged helix' DNA-binding domain"/>
    <property type="match status" value="1"/>
</dbReference>
<dbReference type="InterPro" id="IPR000835">
    <property type="entry name" value="HTH_MarR-typ"/>
</dbReference>
<comment type="caution">
    <text evidence="5">The sequence shown here is derived from an EMBL/GenBank/DDBJ whole genome shotgun (WGS) entry which is preliminary data.</text>
</comment>
<name>A0A6H9WNI2_9MICO</name>
<proteinExistence type="predicted"/>
<evidence type="ECO:0000256" key="3">
    <source>
        <dbReference type="ARBA" id="ARBA00023163"/>
    </source>
</evidence>
<keyword evidence="3" id="KW-0804">Transcription</keyword>
<keyword evidence="2 5" id="KW-0238">DNA-binding</keyword>
<organism evidence="5 6">
    <name type="scientific">Pseudoclavibacter endophyticus</name>
    <dbReference type="NCBI Taxonomy" id="1778590"/>
    <lineage>
        <taxon>Bacteria</taxon>
        <taxon>Bacillati</taxon>
        <taxon>Actinomycetota</taxon>
        <taxon>Actinomycetes</taxon>
        <taxon>Micrococcales</taxon>
        <taxon>Microbacteriaceae</taxon>
        <taxon>Pseudoclavibacter</taxon>
    </lineage>
</organism>
<dbReference type="InterPro" id="IPR036388">
    <property type="entry name" value="WH-like_DNA-bd_sf"/>
</dbReference>
<protein>
    <submittedName>
        <fullName evidence="5">Winged helix DNA-binding protein</fullName>
    </submittedName>
</protein>
<gene>
    <name evidence="5" type="ORF">F8O04_13860</name>
</gene>
<dbReference type="OrthoDB" id="5072918at2"/>
<dbReference type="SMART" id="SM00347">
    <property type="entry name" value="HTH_MARR"/>
    <property type="match status" value="1"/>
</dbReference>
<dbReference type="GO" id="GO:0003677">
    <property type="term" value="F:DNA binding"/>
    <property type="evidence" value="ECO:0007669"/>
    <property type="project" value="UniProtKB-KW"/>
</dbReference>
<reference evidence="5 6" key="1">
    <citation type="submission" date="2019-09" db="EMBL/GenBank/DDBJ databases">
        <title>Phylogeny of genus Pseudoclavibacter and closely related genus.</title>
        <authorList>
            <person name="Li Y."/>
        </authorList>
    </citation>
    <scope>NUCLEOTIDE SEQUENCE [LARGE SCALE GENOMIC DNA]</scope>
    <source>
        <strain evidence="5 6">EGI 60007</strain>
    </source>
</reference>
<evidence type="ECO:0000313" key="6">
    <source>
        <dbReference type="Proteomes" id="UP000431744"/>
    </source>
</evidence>
<dbReference type="EMBL" id="WBJY01000004">
    <property type="protein sequence ID" value="KAB1646815.1"/>
    <property type="molecule type" value="Genomic_DNA"/>
</dbReference>
<dbReference type="Gene3D" id="1.10.10.10">
    <property type="entry name" value="Winged helix-like DNA-binding domain superfamily/Winged helix DNA-binding domain"/>
    <property type="match status" value="1"/>
</dbReference>
<keyword evidence="6" id="KW-1185">Reference proteome</keyword>
<dbReference type="RefSeq" id="WP_158029981.1">
    <property type="nucleotide sequence ID" value="NZ_BMHG01000002.1"/>
</dbReference>
<evidence type="ECO:0000313" key="5">
    <source>
        <dbReference type="EMBL" id="KAB1646815.1"/>
    </source>
</evidence>
<evidence type="ECO:0000256" key="2">
    <source>
        <dbReference type="ARBA" id="ARBA00023125"/>
    </source>
</evidence>
<evidence type="ECO:0000256" key="1">
    <source>
        <dbReference type="ARBA" id="ARBA00023015"/>
    </source>
</evidence>
<dbReference type="InterPro" id="IPR039422">
    <property type="entry name" value="MarR/SlyA-like"/>
</dbReference>
<dbReference type="Pfam" id="PF12802">
    <property type="entry name" value="MarR_2"/>
    <property type="match status" value="1"/>
</dbReference>
<feature type="domain" description="HTH marR-type" evidence="4">
    <location>
        <begin position="6"/>
        <end position="141"/>
    </location>
</feature>
<dbReference type="Proteomes" id="UP000431744">
    <property type="component" value="Unassembled WGS sequence"/>
</dbReference>
<dbReference type="PANTHER" id="PTHR33164:SF43">
    <property type="entry name" value="HTH-TYPE TRANSCRIPTIONAL REPRESSOR YETL"/>
    <property type="match status" value="1"/>
</dbReference>
<dbReference type="GO" id="GO:0003700">
    <property type="term" value="F:DNA-binding transcription factor activity"/>
    <property type="evidence" value="ECO:0007669"/>
    <property type="project" value="InterPro"/>
</dbReference>
<dbReference type="PROSITE" id="PS01117">
    <property type="entry name" value="HTH_MARR_1"/>
    <property type="match status" value="1"/>
</dbReference>
<dbReference type="InterPro" id="IPR036390">
    <property type="entry name" value="WH_DNA-bd_sf"/>
</dbReference>
<sequence>MPREPKAELVERFTRETRELTRLLARTRLKPVLELELSLQQLKIVLLVATGEATSGRALADHLHVSPATISVSIERLVEMGYLVRDEVSADRRVKRLTVTPKSADLYDQFLNKREAPDEILTSLALDDLEALVQGVYALRRAVAQREDGNEPDTQ</sequence>